<dbReference type="InterPro" id="IPR004556">
    <property type="entry name" value="HemK-like"/>
</dbReference>
<dbReference type="Gene3D" id="1.10.8.10">
    <property type="entry name" value="DNA helicase RuvA subunit, C-terminal domain"/>
    <property type="match status" value="1"/>
</dbReference>
<evidence type="ECO:0000259" key="6">
    <source>
        <dbReference type="Pfam" id="PF17827"/>
    </source>
</evidence>
<feature type="domain" description="Release factor glutamine methyltransferase N-terminal" evidence="6">
    <location>
        <begin position="496"/>
        <end position="560"/>
    </location>
</feature>
<protein>
    <submittedName>
        <fullName evidence="7">HemK family putative methylases</fullName>
    </submittedName>
</protein>
<dbReference type="Gene3D" id="3.50.50.60">
    <property type="entry name" value="FAD/NAD(P)-binding domain"/>
    <property type="match status" value="1"/>
</dbReference>
<dbReference type="PANTHER" id="PTHR18895">
    <property type="entry name" value="HEMK METHYLTRANSFERASE"/>
    <property type="match status" value="1"/>
</dbReference>
<dbReference type="NCBIfam" id="TIGR00536">
    <property type="entry name" value="hemK_fam"/>
    <property type="match status" value="1"/>
</dbReference>
<dbReference type="OrthoDB" id="9806257at2"/>
<dbReference type="AlphaFoldDB" id="A0A1H1NX02"/>
<keyword evidence="1 7" id="KW-0489">Methyltransferase</keyword>
<dbReference type="InterPro" id="IPR025714">
    <property type="entry name" value="Methyltranfer_dom"/>
</dbReference>
<keyword evidence="3" id="KW-0949">S-adenosyl-L-methionine</keyword>
<dbReference type="Pfam" id="PF13847">
    <property type="entry name" value="Methyltransf_31"/>
    <property type="match status" value="1"/>
</dbReference>
<evidence type="ECO:0000259" key="5">
    <source>
        <dbReference type="Pfam" id="PF13847"/>
    </source>
</evidence>
<dbReference type="Proteomes" id="UP000182237">
    <property type="component" value="Chromosome I"/>
</dbReference>
<feature type="domain" description="FAD dependent oxidoreductase" evidence="4">
    <location>
        <begin position="7"/>
        <end position="377"/>
    </location>
</feature>
<name>A0A1H1NX02_9CORY</name>
<dbReference type="STRING" id="1203190.GCA_000312345_01785"/>
<dbReference type="RefSeq" id="WP_019194586.1">
    <property type="nucleotide sequence ID" value="NZ_LT629765.1"/>
</dbReference>
<dbReference type="InterPro" id="IPR040758">
    <property type="entry name" value="PrmC_N"/>
</dbReference>
<dbReference type="CDD" id="cd02440">
    <property type="entry name" value="AdoMet_MTases"/>
    <property type="match status" value="1"/>
</dbReference>
<reference evidence="7 8" key="1">
    <citation type="submission" date="2016-10" db="EMBL/GenBank/DDBJ databases">
        <authorList>
            <person name="de Groot N.N."/>
        </authorList>
    </citation>
    <scope>NUCLEOTIDE SEQUENCE [LARGE SCALE GENOMIC DNA]</scope>
    <source>
        <strain evidence="7 8">DSM 45434</strain>
    </source>
</reference>
<evidence type="ECO:0000259" key="4">
    <source>
        <dbReference type="Pfam" id="PF01266"/>
    </source>
</evidence>
<dbReference type="InterPro" id="IPR006076">
    <property type="entry name" value="FAD-dep_OxRdtase"/>
</dbReference>
<accession>A0A1H1NX02</accession>
<dbReference type="GO" id="GO:0032259">
    <property type="term" value="P:methylation"/>
    <property type="evidence" value="ECO:0007669"/>
    <property type="project" value="UniProtKB-KW"/>
</dbReference>
<evidence type="ECO:0000256" key="1">
    <source>
        <dbReference type="ARBA" id="ARBA00022603"/>
    </source>
</evidence>
<evidence type="ECO:0000313" key="8">
    <source>
        <dbReference type="Proteomes" id="UP000182237"/>
    </source>
</evidence>
<keyword evidence="8" id="KW-1185">Reference proteome</keyword>
<dbReference type="InterPro" id="IPR036188">
    <property type="entry name" value="FAD/NAD-bd_sf"/>
</dbReference>
<feature type="domain" description="Methyltransferase" evidence="5">
    <location>
        <begin position="599"/>
        <end position="737"/>
    </location>
</feature>
<dbReference type="SUPFAM" id="SSF53335">
    <property type="entry name" value="S-adenosyl-L-methionine-dependent methyltransferases"/>
    <property type="match status" value="1"/>
</dbReference>
<dbReference type="InterPro" id="IPR050320">
    <property type="entry name" value="N5-glutamine_MTase"/>
</dbReference>
<gene>
    <name evidence="7" type="ORF">SAMN04488539_0873</name>
</gene>
<proteinExistence type="predicted"/>
<dbReference type="Gene3D" id="3.30.9.10">
    <property type="entry name" value="D-Amino Acid Oxidase, subunit A, domain 2"/>
    <property type="match status" value="1"/>
</dbReference>
<dbReference type="eggNOG" id="COG2890">
    <property type="taxonomic scope" value="Bacteria"/>
</dbReference>
<dbReference type="InterPro" id="IPR029063">
    <property type="entry name" value="SAM-dependent_MTases_sf"/>
</dbReference>
<organism evidence="7 8">
    <name type="scientific">Corynebacterium timonense</name>
    <dbReference type="NCBI Taxonomy" id="441500"/>
    <lineage>
        <taxon>Bacteria</taxon>
        <taxon>Bacillati</taxon>
        <taxon>Actinomycetota</taxon>
        <taxon>Actinomycetes</taxon>
        <taxon>Mycobacteriales</taxon>
        <taxon>Corynebacteriaceae</taxon>
        <taxon>Corynebacterium</taxon>
    </lineage>
</organism>
<evidence type="ECO:0000256" key="3">
    <source>
        <dbReference type="ARBA" id="ARBA00022691"/>
    </source>
</evidence>
<dbReference type="Pfam" id="PF17827">
    <property type="entry name" value="PrmC_N"/>
    <property type="match status" value="1"/>
</dbReference>
<dbReference type="EMBL" id="LT629765">
    <property type="protein sequence ID" value="SDS03325.1"/>
    <property type="molecule type" value="Genomic_DNA"/>
</dbReference>
<evidence type="ECO:0000313" key="7">
    <source>
        <dbReference type="EMBL" id="SDS03325.1"/>
    </source>
</evidence>
<dbReference type="PANTHER" id="PTHR18895:SF74">
    <property type="entry name" value="MTRF1L RELEASE FACTOR GLUTAMINE METHYLTRANSFERASE"/>
    <property type="match status" value="1"/>
</dbReference>
<evidence type="ECO:0000256" key="2">
    <source>
        <dbReference type="ARBA" id="ARBA00022679"/>
    </source>
</evidence>
<sequence>MTTQTFDAIVVGNGAIGSSLAVELADRGLTVALIGPENRQYAASTAAGAMLGCFGEVTADLISDDPGRTKFALDLKAKELWPDWVEKISDHSPLDGTDLFTASGTTVILNTVGTREIDTENFSAIQKTLQENKEPFDTVDVDDIGWVDADPNSRPLEAIHIPSEHAVDSGRLLARLEGAAAARGCTLIHERAVSLREDQGCIRAVVLDNGDVIEAGQVVLAAGVGSQALIDSVPGLGATIPRLVAGYGVSAVMTTHDGTQPQSVIRTPNRAFACGLHVVPRGLGQVYVGATNIINPSVMTEPVLRDLEFVLGCAHRQIRRNLWSSSVRRINVGNRPVSLDGFPLLGETPVQGLWMTTGTYRDGLFLSPLIAQEFADRLTGGSGEADLSLFTPERAPVRRAGGRPRIIDTTVQHMLATGYEHHWTIPTDWQEYLEADLQPIYQNWADQIDDDFTPPPELVASSRLHPQMVQWLRDYYDATREKFGAPDRAPAPTRAELTRNATRQLHTANVPTPAADAQVLAEHTFGTTDDTTAPDTAEREQFLNLVARRSNREPLEYLTGRVHVLGLDLTVRPGVFIPRVHSEAMVTAAIENLSTPTPTVVDLCTGTGAIALAVATRLPQARVIGADVAESAVACAQENADRLESVDAGRVEFLQADIGNESFADDLTGTTDLVTANPPYVPTDLHIPSEWAVYQPKTALYSGADGLDLTRLVARTAHRPLRPGGTFALEHYDAALDEILTILTDVGFGQITSHRDHDKLPRFILAVKES</sequence>
<dbReference type="SUPFAM" id="SSF51905">
    <property type="entry name" value="FAD/NAD(P)-binding domain"/>
    <property type="match status" value="1"/>
</dbReference>
<dbReference type="eggNOG" id="COG0665">
    <property type="taxonomic scope" value="Bacteria"/>
</dbReference>
<dbReference type="GO" id="GO:0008276">
    <property type="term" value="F:protein methyltransferase activity"/>
    <property type="evidence" value="ECO:0007669"/>
    <property type="project" value="InterPro"/>
</dbReference>
<keyword evidence="2" id="KW-0808">Transferase</keyword>
<dbReference type="Gene3D" id="3.40.50.150">
    <property type="entry name" value="Vaccinia Virus protein VP39"/>
    <property type="match status" value="1"/>
</dbReference>
<dbReference type="Pfam" id="PF01266">
    <property type="entry name" value="DAO"/>
    <property type="match status" value="1"/>
</dbReference>